<feature type="compositionally biased region" description="Pro residues" evidence="2">
    <location>
        <begin position="1539"/>
        <end position="1550"/>
    </location>
</feature>
<feature type="compositionally biased region" description="Basic and acidic residues" evidence="2">
    <location>
        <begin position="505"/>
        <end position="545"/>
    </location>
</feature>
<evidence type="ECO:0000313" key="4">
    <source>
        <dbReference type="Proteomes" id="UP001154078"/>
    </source>
</evidence>
<feature type="compositionally biased region" description="Basic residues" evidence="2">
    <location>
        <begin position="973"/>
        <end position="984"/>
    </location>
</feature>
<feature type="compositionally biased region" description="Pro residues" evidence="2">
    <location>
        <begin position="1437"/>
        <end position="1452"/>
    </location>
</feature>
<feature type="compositionally biased region" description="Basic residues" evidence="2">
    <location>
        <begin position="546"/>
        <end position="556"/>
    </location>
</feature>
<feature type="compositionally biased region" description="Acidic residues" evidence="2">
    <location>
        <begin position="348"/>
        <end position="361"/>
    </location>
</feature>
<feature type="compositionally biased region" description="Pro residues" evidence="2">
    <location>
        <begin position="826"/>
        <end position="842"/>
    </location>
</feature>
<feature type="compositionally biased region" description="Basic and acidic residues" evidence="2">
    <location>
        <begin position="378"/>
        <end position="399"/>
    </location>
</feature>
<feature type="region of interest" description="Disordered" evidence="2">
    <location>
        <begin position="348"/>
        <end position="493"/>
    </location>
</feature>
<feature type="compositionally biased region" description="Low complexity" evidence="2">
    <location>
        <begin position="1384"/>
        <end position="1396"/>
    </location>
</feature>
<feature type="region of interest" description="Disordered" evidence="2">
    <location>
        <begin position="949"/>
        <end position="1114"/>
    </location>
</feature>
<feature type="compositionally biased region" description="Low complexity" evidence="2">
    <location>
        <begin position="1512"/>
        <end position="1523"/>
    </location>
</feature>
<feature type="compositionally biased region" description="Basic residues" evidence="2">
    <location>
        <begin position="458"/>
        <end position="482"/>
    </location>
</feature>
<dbReference type="OrthoDB" id="6779263at2759"/>
<feature type="coiled-coil region" evidence="1">
    <location>
        <begin position="683"/>
        <end position="727"/>
    </location>
</feature>
<sequence length="1550" mass="177037">MDIKLTNNENTEDFVSSTGCNSINSPRNSLEDEESSEKNGNALTAKPTFKSVLQAKKRLQAFSSNKLLLASNSPKKTPEEIDKNDKISPKKAKKELYPDEKFKSTIKEIESIKMSSGCKRVKPEREILDEINKINIDLSKSMFSLSSTSEIIDADNHFRKVEVKTRNYRKTDEIKESSPRDEKKSHKSQKRDSYPKNWLEYKEQKFKPGKDSQLKTGTISDFIKFFTFETPSPATPDVKYKTERGNISVVPFRYVRQTKMKPHISFSTNYNTVKDSFVSKKQLMDLIPSARRELIEKLYGGSSKKPLVDDKVVARKWFPKSWKKSDNVEGKLLENSVGLSFLQSYSDEEDIAEETAEENVEEQVNTTNKVESPVKPTVAREEIKSKWDEDASENKKEDTWEVTTPPKVDKSQTPEPENDCESKSNKKRKKNAKKEPPGKKRSKKKSKAKKSDDDDEKRKKKKHKVKDMKERKNKKEKKRKKEKSSDDKESEERQKYIEDLIEQIDHVEKIKSKKEKEQKLKKEERKDEEPKKSKKHKSDDESEKKKVVKEKKRKRSKSNDKERSKSSDSKKKEKEVKESSNEEEESRTPIRPAAVKKAKTTTPDTEGYNSRWESEDEVQAVAVKDLNRSWESDEEVFERERYFAAAADRPEVANVSLEIPLNIKSFSRRNRREKTPPTLDEELKLLQHESKSLSEERLRLEREKIKVQQLEMQYESLERKSKADKKKYEEIYKSYKVSKEAKPDYDKFEILDVDLSKVKLEVKEIKPNALENEYEEFMKAVTDKEVTPTHDVKLETTPPRDKKIDELTSTPKPTKNTVESVTLPPTDIPLPLPLPLPLPVPSPRTDTIPTNTLTDKNIENASINLEIPVPSHSSPIKTVASPNIDSNSFDIGEKKPFVFSIPTKKQLIDTKLNLDDEDDEEPRRLTSMEEINEIKKDGDVLLGMVVVDEVKNKEEIKKKDPPAAAKKKDERRRSRSPRRRSPGRRNRESPVRKRGLGLGGRRSRSPRGRRISSPRRKRSASPRHIKRRSKSPKRKLSPRRRSSSPRPKRRRSSPSKERAKSPSLGGSKKSVADSTISDDLLPQPSLHEEYSESPITRFNDRNRQSDSPKRPSLDTRINQLCGLQKQPPSPYEHHYGAYGQYQLQYGGGYNASSPNIQVPITKPQVNQVVQVGNMLQIVPTEDIPVPNVKPPTPQLHHHPHPQQSAPHAQHRQVQQIVQVGNMLQIVPQNLSPEMAEMEAAQIQPPPLPLEETSAAEKSSIEDVMKLKNAERRAEREKRRQERERRRKEKEKRRKEKEKQKQIKMKLRTENLIKKALQREEEEEEEYLEGEDDEPASWLTAPPSVVFDSTREAERSAMLHRGDCAAGDCESGKKRVRFADGVCPGEGTSPSGGEELSSPPPTPVKRLKKTKVPKKVKKKKIRVKVVKRQDESEEEDNLPPPSPPPGSPPPHLYPPRVKTHTINNIHPQQQFVANMSGGGAVAPPYAASAALYARAPPPVGIGMALPPPPPPQVVHAHAPPHVYQTPPPPPMGQINIYGAPPRPPPGGSPWT</sequence>
<feature type="compositionally biased region" description="Basic and acidic residues" evidence="2">
    <location>
        <begin position="788"/>
        <end position="806"/>
    </location>
</feature>
<feature type="region of interest" description="Disordered" evidence="2">
    <location>
        <begin position="908"/>
        <end position="929"/>
    </location>
</feature>
<protein>
    <submittedName>
        <fullName evidence="3">Uncharacterized protein</fullName>
    </submittedName>
</protein>
<feature type="compositionally biased region" description="Basic and acidic residues" evidence="2">
    <location>
        <begin position="1258"/>
        <end position="1283"/>
    </location>
</feature>
<dbReference type="EMBL" id="OV121140">
    <property type="protein sequence ID" value="CAH0564932.1"/>
    <property type="molecule type" value="Genomic_DNA"/>
</dbReference>
<gene>
    <name evidence="3" type="ORF">MELIAE_LOCUS13366</name>
</gene>
<feature type="region of interest" description="Disordered" evidence="2">
    <location>
        <begin position="788"/>
        <end position="891"/>
    </location>
</feature>
<feature type="region of interest" description="Disordered" evidence="2">
    <location>
        <begin position="1"/>
        <end position="44"/>
    </location>
</feature>
<organism evidence="3 4">
    <name type="scientific">Brassicogethes aeneus</name>
    <name type="common">Rape pollen beetle</name>
    <name type="synonym">Meligethes aeneus</name>
    <dbReference type="NCBI Taxonomy" id="1431903"/>
    <lineage>
        <taxon>Eukaryota</taxon>
        <taxon>Metazoa</taxon>
        <taxon>Ecdysozoa</taxon>
        <taxon>Arthropoda</taxon>
        <taxon>Hexapoda</taxon>
        <taxon>Insecta</taxon>
        <taxon>Pterygota</taxon>
        <taxon>Neoptera</taxon>
        <taxon>Endopterygota</taxon>
        <taxon>Coleoptera</taxon>
        <taxon>Polyphaga</taxon>
        <taxon>Cucujiformia</taxon>
        <taxon>Nitidulidae</taxon>
        <taxon>Meligethinae</taxon>
        <taxon>Brassicogethes</taxon>
    </lineage>
</organism>
<feature type="region of interest" description="Disordered" evidence="2">
    <location>
        <begin position="70"/>
        <end position="93"/>
    </location>
</feature>
<feature type="region of interest" description="Disordered" evidence="2">
    <location>
        <begin position="1511"/>
        <end position="1550"/>
    </location>
</feature>
<evidence type="ECO:0000256" key="1">
    <source>
        <dbReference type="SAM" id="Coils"/>
    </source>
</evidence>
<feature type="compositionally biased region" description="Basic residues" evidence="2">
    <location>
        <begin position="1284"/>
        <end position="1295"/>
    </location>
</feature>
<feature type="compositionally biased region" description="Basic and acidic residues" evidence="2">
    <location>
        <begin position="483"/>
        <end position="493"/>
    </location>
</feature>
<feature type="compositionally biased region" description="Basic and acidic residues" evidence="2">
    <location>
        <begin position="76"/>
        <end position="93"/>
    </location>
</feature>
<proteinExistence type="predicted"/>
<feature type="region of interest" description="Disordered" evidence="2">
    <location>
        <begin position="1249"/>
        <end position="1340"/>
    </location>
</feature>
<feature type="compositionally biased region" description="Basic and acidic residues" evidence="2">
    <location>
        <begin position="1098"/>
        <end position="1113"/>
    </location>
</feature>
<name>A0A9P0FS92_BRAAE</name>
<accession>A0A9P0FS92</accession>
<feature type="compositionally biased region" description="Polar residues" evidence="2">
    <location>
        <begin position="844"/>
        <end position="863"/>
    </location>
</feature>
<feature type="region of interest" description="Disordered" evidence="2">
    <location>
        <begin position="505"/>
        <end position="616"/>
    </location>
</feature>
<feature type="compositionally biased region" description="Basic residues" evidence="2">
    <location>
        <begin position="439"/>
        <end position="448"/>
    </location>
</feature>
<feature type="compositionally biased region" description="Low complexity" evidence="2">
    <location>
        <begin position="362"/>
        <end position="371"/>
    </location>
</feature>
<evidence type="ECO:0000313" key="3">
    <source>
        <dbReference type="EMBL" id="CAH0564932.1"/>
    </source>
</evidence>
<feature type="compositionally biased region" description="Basic residues" evidence="2">
    <location>
        <begin position="1404"/>
        <end position="1425"/>
    </location>
</feature>
<feature type="region of interest" description="Disordered" evidence="2">
    <location>
        <begin position="170"/>
        <end position="194"/>
    </location>
</feature>
<evidence type="ECO:0000256" key="2">
    <source>
        <dbReference type="SAM" id="MobiDB-lite"/>
    </source>
</evidence>
<feature type="region of interest" description="Disordered" evidence="2">
    <location>
        <begin position="1189"/>
        <end position="1210"/>
    </location>
</feature>
<feature type="compositionally biased region" description="Polar residues" evidence="2">
    <location>
        <begin position="1"/>
        <end position="28"/>
    </location>
</feature>
<keyword evidence="1" id="KW-0175">Coiled coil</keyword>
<dbReference type="Proteomes" id="UP001154078">
    <property type="component" value="Chromosome 9"/>
</dbReference>
<feature type="compositionally biased region" description="Basic residues" evidence="2">
    <location>
        <begin position="1001"/>
        <end position="1053"/>
    </location>
</feature>
<keyword evidence="4" id="KW-1185">Reference proteome</keyword>
<feature type="compositionally biased region" description="Basic and acidic residues" evidence="2">
    <location>
        <begin position="1296"/>
        <end position="1318"/>
    </location>
</feature>
<feature type="region of interest" description="Disordered" evidence="2">
    <location>
        <begin position="1378"/>
        <end position="1457"/>
    </location>
</feature>
<feature type="compositionally biased region" description="Acidic residues" evidence="2">
    <location>
        <begin position="1319"/>
        <end position="1334"/>
    </location>
</feature>
<feature type="compositionally biased region" description="Basic and acidic residues" evidence="2">
    <location>
        <begin position="949"/>
        <end position="972"/>
    </location>
</feature>
<feature type="compositionally biased region" description="Polar residues" evidence="2">
    <location>
        <begin position="871"/>
        <end position="889"/>
    </location>
</feature>
<feature type="compositionally biased region" description="Polar residues" evidence="2">
    <location>
        <begin position="807"/>
        <end position="820"/>
    </location>
</feature>
<feature type="compositionally biased region" description="Basic and acidic residues" evidence="2">
    <location>
        <begin position="557"/>
        <end position="580"/>
    </location>
</feature>
<reference evidence="3" key="1">
    <citation type="submission" date="2021-12" db="EMBL/GenBank/DDBJ databases">
        <authorList>
            <person name="King R."/>
        </authorList>
    </citation>
    <scope>NUCLEOTIDE SEQUENCE</scope>
</reference>